<accession>A0A0G4QP55</accession>
<evidence type="ECO:0000313" key="13">
    <source>
        <dbReference type="EMBL" id="TPU68913.1"/>
    </source>
</evidence>
<evidence type="ECO:0000256" key="6">
    <source>
        <dbReference type="ARBA" id="ARBA00022964"/>
    </source>
</evidence>
<dbReference type="PANTHER" id="PTHR33711">
    <property type="entry name" value="DIOXYGENASE, PUTATIVE (AFU_ORTHOLOGUE AFUA_2G02910)-RELATED"/>
    <property type="match status" value="1"/>
</dbReference>
<evidence type="ECO:0000256" key="4">
    <source>
        <dbReference type="ARBA" id="ARBA00022723"/>
    </source>
</evidence>
<evidence type="ECO:0000313" key="12">
    <source>
        <dbReference type="EMBL" id="MYM78461.1"/>
    </source>
</evidence>
<dbReference type="GO" id="GO:0008199">
    <property type="term" value="F:ferric iron binding"/>
    <property type="evidence" value="ECO:0007669"/>
    <property type="project" value="InterPro"/>
</dbReference>
<evidence type="ECO:0000256" key="1">
    <source>
        <dbReference type="ARBA" id="ARBA00001965"/>
    </source>
</evidence>
<dbReference type="EMBL" id="WWCH01000001">
    <property type="protein sequence ID" value="MYM78461.1"/>
    <property type="molecule type" value="Genomic_DNA"/>
</dbReference>
<evidence type="ECO:0000313" key="11">
    <source>
        <dbReference type="EMBL" id="KZA18958.1"/>
    </source>
</evidence>
<comment type="cofactor">
    <cofactor evidence="1">
        <name>Fe(3+)</name>
        <dbReference type="ChEBI" id="CHEBI:29034"/>
    </cofactor>
</comment>
<dbReference type="InterPro" id="IPR007535">
    <property type="entry name" value="Catechol_dOase_N"/>
</dbReference>
<evidence type="ECO:0000313" key="10">
    <source>
        <dbReference type="EMBL" id="CUW34472.1"/>
    </source>
</evidence>
<keyword evidence="8" id="KW-0408">Iron</keyword>
<organism evidence="11 15">
    <name type="scientific">Acinetobacter baumannii</name>
    <dbReference type="NCBI Taxonomy" id="470"/>
    <lineage>
        <taxon>Bacteria</taxon>
        <taxon>Pseudomonadati</taxon>
        <taxon>Pseudomonadota</taxon>
        <taxon>Gammaproteobacteria</taxon>
        <taxon>Moraxellales</taxon>
        <taxon>Moraxellaceae</taxon>
        <taxon>Acinetobacter</taxon>
        <taxon>Acinetobacter calcoaceticus/baumannii complex</taxon>
    </lineage>
</organism>
<protein>
    <submittedName>
        <fullName evidence="12">6-chlorohydroxyquinol-1,2-dioxygenase</fullName>
    </submittedName>
    <submittedName>
        <fullName evidence="11">Hydroxyquinol 1,2-dioxygenase</fullName>
        <ecNumber evidence="11">1.13.11.37</ecNumber>
    </submittedName>
    <submittedName>
        <fullName evidence="10">Intradiol ring-cleavage dioxygenase</fullName>
    </submittedName>
</protein>
<dbReference type="Proteomes" id="UP000076296">
    <property type="component" value="Unassembled WGS sequence"/>
</dbReference>
<evidence type="ECO:0000256" key="5">
    <source>
        <dbReference type="ARBA" id="ARBA00022797"/>
    </source>
</evidence>
<dbReference type="AlphaFoldDB" id="A0A0G4QP55"/>
<keyword evidence="5" id="KW-0058">Aromatic hydrocarbons catabolism</keyword>
<dbReference type="SUPFAM" id="SSF49482">
    <property type="entry name" value="Aromatic compound dioxygenase"/>
    <property type="match status" value="1"/>
</dbReference>
<feature type="domain" description="Intradiol ring-cleavage dioxygenases" evidence="9">
    <location>
        <begin position="125"/>
        <end position="153"/>
    </location>
</feature>
<dbReference type="Proteomes" id="UP000480763">
    <property type="component" value="Unassembled WGS sequence"/>
</dbReference>
<evidence type="ECO:0000313" key="17">
    <source>
        <dbReference type="Proteomes" id="UP000480763"/>
    </source>
</evidence>
<gene>
    <name evidence="11" type="primary">chqB</name>
    <name evidence="10" type="ORF">ABR2091_1067</name>
    <name evidence="13" type="ORF">FJU42_01550</name>
    <name evidence="12" type="ORF">GSE42_11020</name>
    <name evidence="11" type="ORF">LV35_01594</name>
</gene>
<comment type="similarity">
    <text evidence="3">Belongs to the intradiol ring-cleavage dioxygenase family.</text>
</comment>
<keyword evidence="6 10" id="KW-0223">Dioxygenase</keyword>
<reference evidence="11 15" key="2">
    <citation type="submission" date="2016-01" db="EMBL/GenBank/DDBJ databases">
        <title>Draft sequences of Acinetobacter baumannii isolates from wounded military personnel.</title>
        <authorList>
            <person name="Arivett B.A."/>
            <person name="Fiester S.E."/>
            <person name="Ream D.C."/>
            <person name="Actis L.A."/>
        </authorList>
    </citation>
    <scope>NUCLEOTIDE SEQUENCE [LARGE SCALE GENOMIC DNA]</scope>
    <source>
        <strain evidence="11 15">AB2828</strain>
    </source>
</reference>
<dbReference type="RefSeq" id="WP_000117564.1">
    <property type="nucleotide sequence ID" value="NZ_AP022077.1"/>
</dbReference>
<dbReference type="Gene3D" id="2.60.130.10">
    <property type="entry name" value="Aromatic compound dioxygenase"/>
    <property type="match status" value="1"/>
</dbReference>
<evidence type="ECO:0000313" key="16">
    <source>
        <dbReference type="Proteomes" id="UP000315888"/>
    </source>
</evidence>
<evidence type="ECO:0000256" key="8">
    <source>
        <dbReference type="ARBA" id="ARBA00023004"/>
    </source>
</evidence>
<evidence type="ECO:0000259" key="9">
    <source>
        <dbReference type="PROSITE" id="PS00083"/>
    </source>
</evidence>
<reference evidence="13 16" key="4">
    <citation type="submission" date="2019-06" db="EMBL/GenBank/DDBJ databases">
        <title>A Diverse Panel of Clinical Acinetobacter baumannii for Research Use.</title>
        <authorList>
            <person name="Mcgann P."/>
            <person name="Snesrud E."/>
            <person name="Galac M.R."/>
        </authorList>
    </citation>
    <scope>NUCLEOTIDE SEQUENCE [LARGE SCALE GENOMIC DNA]</scope>
    <source>
        <strain evidence="13 16">MRSN14237</strain>
    </source>
</reference>
<sequence length="283" mass="32117">MSVTTQAVQSFQRIEDVRHRTLITALVQKLHDYINEVQLTEAEWMQAIQFLTQTGQLCHEQRQEYILLSDVLGISMLVDQINHQKNEVQTPSTVFGPFFIADMPVRNFADSIVIENAEQCRPLLIKGNIRNTQGEAIANAYIDVWQTAANGMYSGQDPEQQIDNLRGVFVSQADGAYAIKSILPVSYEIPSDGTVGQLLNYAKRTFWRPAHIHFKIVAEGYQPLVTHIFLENEEYLQNDAVFGVKDRLIVCHESKQADPQSQAVYGLDGDYDLMEYDFILSEA</sequence>
<name>A0A0G4QP55_ACIBA</name>
<dbReference type="InterPro" id="IPR000627">
    <property type="entry name" value="Intradiol_dOase_C"/>
</dbReference>
<reference evidence="12 17" key="3">
    <citation type="journal article" date="2017" name="Ann. Clin. Microbiol. Antimicrob.">
        <title>New eight genes identified at the clinical multidrug-resistant Acinetobacter baumannii DMS06669 strain in a Vietnam hospital.</title>
        <authorList>
            <person name="Si-Tuan N."/>
            <person name="Ngoc H.M."/>
            <person name="Hang P.T.T."/>
            <person name="Nguyen C."/>
            <person name="Van P.H."/>
            <person name="Huong N.T."/>
        </authorList>
    </citation>
    <scope>NUCLEOTIDE SEQUENCE [LARGE SCALE GENOMIC DNA]</scope>
    <source>
        <strain evidence="12 17">DMS06669</strain>
    </source>
</reference>
<dbReference type="GO" id="GO:0009712">
    <property type="term" value="P:catechol-containing compound metabolic process"/>
    <property type="evidence" value="ECO:0007669"/>
    <property type="project" value="InterPro"/>
</dbReference>
<keyword evidence="4" id="KW-0479">Metal-binding</keyword>
<dbReference type="Proteomes" id="UP000066661">
    <property type="component" value="Chromosome I"/>
</dbReference>
<evidence type="ECO:0000256" key="3">
    <source>
        <dbReference type="ARBA" id="ARBA00007825"/>
    </source>
</evidence>
<evidence type="ECO:0000313" key="14">
    <source>
        <dbReference type="Proteomes" id="UP000066661"/>
    </source>
</evidence>
<comment type="pathway">
    <text evidence="2">Aromatic compound metabolism.</text>
</comment>
<dbReference type="PROSITE" id="PS00083">
    <property type="entry name" value="INTRADIOL_DIOXYGENAS"/>
    <property type="match status" value="1"/>
</dbReference>
<proteinExistence type="inferred from homology"/>
<dbReference type="Proteomes" id="UP000315888">
    <property type="component" value="Unassembled WGS sequence"/>
</dbReference>
<evidence type="ECO:0000256" key="7">
    <source>
        <dbReference type="ARBA" id="ARBA00023002"/>
    </source>
</evidence>
<evidence type="ECO:0000313" key="15">
    <source>
        <dbReference type="Proteomes" id="UP000076296"/>
    </source>
</evidence>
<dbReference type="InterPro" id="IPR050770">
    <property type="entry name" value="Intradiol_RC_Dioxygenase"/>
</dbReference>
<dbReference type="GO" id="GO:0047074">
    <property type="term" value="F:4-hydroxycatechol 1,2-dioxygenase activity"/>
    <property type="evidence" value="ECO:0007669"/>
    <property type="project" value="UniProtKB-EC"/>
</dbReference>
<dbReference type="EMBL" id="LN997846">
    <property type="protein sequence ID" value="CUW34472.1"/>
    <property type="molecule type" value="Genomic_DNA"/>
</dbReference>
<dbReference type="PANTHER" id="PTHR33711:SF7">
    <property type="entry name" value="INTRADIOL RING-CLEAVAGE DIOXYGENASES DOMAIN-CONTAINING PROTEIN-RELATED"/>
    <property type="match status" value="1"/>
</dbReference>
<dbReference type="Pfam" id="PF04444">
    <property type="entry name" value="Dioxygenase_N"/>
    <property type="match status" value="1"/>
</dbReference>
<dbReference type="EMBL" id="VHGY01000006">
    <property type="protein sequence ID" value="TPU68913.1"/>
    <property type="molecule type" value="Genomic_DNA"/>
</dbReference>
<reference evidence="12" key="5">
    <citation type="submission" date="2019-12" db="EMBL/GenBank/DDBJ databases">
        <authorList>
            <person name="Nguyen S.-T."/>
        </authorList>
    </citation>
    <scope>NUCLEOTIDE SEQUENCE</scope>
    <source>
        <strain evidence="12">DMS06669</strain>
    </source>
</reference>
<dbReference type="EMBL" id="LRDT01000017">
    <property type="protein sequence ID" value="KZA18958.1"/>
    <property type="molecule type" value="Genomic_DNA"/>
</dbReference>
<dbReference type="EC" id="1.13.11.37" evidence="11"/>
<keyword evidence="7 11" id="KW-0560">Oxidoreductase</keyword>
<dbReference type="Pfam" id="PF00775">
    <property type="entry name" value="Dioxygenase_C"/>
    <property type="match status" value="1"/>
</dbReference>
<dbReference type="GO" id="GO:0018576">
    <property type="term" value="F:catechol 1,2-dioxygenase activity"/>
    <property type="evidence" value="ECO:0007669"/>
    <property type="project" value="InterPro"/>
</dbReference>
<dbReference type="InterPro" id="IPR015889">
    <property type="entry name" value="Intradiol_dOase_core"/>
</dbReference>
<evidence type="ECO:0000256" key="2">
    <source>
        <dbReference type="ARBA" id="ARBA00005211"/>
    </source>
</evidence>
<reference evidence="10 14" key="1">
    <citation type="submission" date="2015-12" db="EMBL/GenBank/DDBJ databases">
        <authorList>
            <person name="Wibberg D."/>
        </authorList>
    </citation>
    <scope>NUCLEOTIDE SEQUENCE [LARGE SCALE GENOMIC DNA]</scope>
    <source>
        <strain evidence="10">R2091</strain>
    </source>
</reference>